<keyword evidence="1" id="KW-0472">Membrane</keyword>
<evidence type="ECO:0000313" key="3">
    <source>
        <dbReference type="Proteomes" id="UP000031512"/>
    </source>
</evidence>
<dbReference type="KEGG" id="beq:BEWA_043010"/>
<reference evidence="2 3" key="1">
    <citation type="journal article" date="2012" name="BMC Genomics">
        <title>Comparative genomic analysis and phylogenetic position of Theileria equi.</title>
        <authorList>
            <person name="Kappmeyer L.S."/>
            <person name="Thiagarajan M."/>
            <person name="Herndon D.R."/>
            <person name="Ramsay J.D."/>
            <person name="Caler E."/>
            <person name="Djikeng A."/>
            <person name="Gillespie J.J."/>
            <person name="Lau A.O."/>
            <person name="Roalson E.H."/>
            <person name="Silva J.C."/>
            <person name="Silva M.G."/>
            <person name="Suarez C.E."/>
            <person name="Ueti M.W."/>
            <person name="Nene V.M."/>
            <person name="Mealey R.H."/>
            <person name="Knowles D.P."/>
            <person name="Brayton K.A."/>
        </authorList>
    </citation>
    <scope>NUCLEOTIDE SEQUENCE [LARGE SCALE GENOMIC DNA]</scope>
    <source>
        <strain evidence="2 3">WA</strain>
    </source>
</reference>
<dbReference type="RefSeq" id="XP_004833712.1">
    <property type="nucleotide sequence ID" value="XM_004833655.1"/>
</dbReference>
<dbReference type="GeneID" id="15807708"/>
<dbReference type="Proteomes" id="UP000031512">
    <property type="component" value="Unassembled WGS sequence"/>
</dbReference>
<dbReference type="VEuPathDB" id="PiroplasmaDB:BEWA_043010"/>
<feature type="transmembrane region" description="Helical" evidence="1">
    <location>
        <begin position="88"/>
        <end position="108"/>
    </location>
</feature>
<dbReference type="eggNOG" id="ENOG502S7RQ">
    <property type="taxonomic scope" value="Eukaryota"/>
</dbReference>
<gene>
    <name evidence="2" type="ORF">BEWA_043010</name>
</gene>
<name>L1LG93_THEEQ</name>
<comment type="caution">
    <text evidence="2">The sequence shown here is derived from an EMBL/GenBank/DDBJ whole genome shotgun (WGS) entry which is preliminary data.</text>
</comment>
<protein>
    <submittedName>
        <fullName evidence="2">Uncharacterized protein</fullName>
    </submittedName>
</protein>
<dbReference type="AlphaFoldDB" id="L1LG93"/>
<organism evidence="2 3">
    <name type="scientific">Theileria equi strain WA</name>
    <dbReference type="NCBI Taxonomy" id="1537102"/>
    <lineage>
        <taxon>Eukaryota</taxon>
        <taxon>Sar</taxon>
        <taxon>Alveolata</taxon>
        <taxon>Apicomplexa</taxon>
        <taxon>Aconoidasida</taxon>
        <taxon>Piroplasmida</taxon>
        <taxon>Theileriidae</taxon>
        <taxon>Theileria</taxon>
    </lineage>
</organism>
<dbReference type="PANTHER" id="PTHR37935">
    <property type="entry name" value="CHROMOSOME UNDETERMINED SCAFFOLD_14, WHOLE GENOME SHOTGUN SEQUENCE"/>
    <property type="match status" value="1"/>
</dbReference>
<keyword evidence="1" id="KW-1133">Transmembrane helix</keyword>
<dbReference type="PANTHER" id="PTHR37935:SF1">
    <property type="entry name" value="CHROMOSOME UNDETERMINED SCAFFOLD_14, WHOLE GENOME SHOTGUN SEQUENCE"/>
    <property type="match status" value="1"/>
</dbReference>
<evidence type="ECO:0000256" key="1">
    <source>
        <dbReference type="SAM" id="Phobius"/>
    </source>
</evidence>
<proteinExistence type="predicted"/>
<accession>L1LG93</accession>
<sequence length="318" mass="36543">MQLFSNICNGLRSFPYNLSNLSTFKLRNPTCRIFNLSFSANSRYKYGNSRYNTYNKNKNTAHYLPTRIAANRRFYQAPKHDTKRNRGYAYSLFAILVVTAACSTVVYFQGHPHLADISHVIVESILNSHRIQNIASKFAEEVVKNVLNDQQIQELAAERLKSVILESQTILEDILFKVLNSQETLDCVTRVSKDITNQLCNDPYIQEQVGHLLLMSINTEAAVTGASKWVIELFDREEIKESIVTLFAQNVLSDVRMQNEALQFCKNVGEEFLSDKKTLDESLIFLKGVLDSPSIHNHLSKTLWEVFKITLYPRWLCF</sequence>
<evidence type="ECO:0000313" key="2">
    <source>
        <dbReference type="EMBL" id="EKX74260.1"/>
    </source>
</evidence>
<keyword evidence="1" id="KW-0812">Transmembrane</keyword>
<dbReference type="EMBL" id="ACOU01000002">
    <property type="protein sequence ID" value="EKX74260.1"/>
    <property type="molecule type" value="Genomic_DNA"/>
</dbReference>
<keyword evidence="3" id="KW-1185">Reference proteome</keyword>